<accession>A0A914S9K6</accession>
<organism evidence="1 2">
    <name type="scientific">Parascaris equorum</name>
    <name type="common">Equine roundworm</name>
    <dbReference type="NCBI Taxonomy" id="6256"/>
    <lineage>
        <taxon>Eukaryota</taxon>
        <taxon>Metazoa</taxon>
        <taxon>Ecdysozoa</taxon>
        <taxon>Nematoda</taxon>
        <taxon>Chromadorea</taxon>
        <taxon>Rhabditida</taxon>
        <taxon>Spirurina</taxon>
        <taxon>Ascaridomorpha</taxon>
        <taxon>Ascaridoidea</taxon>
        <taxon>Ascarididae</taxon>
        <taxon>Parascaris</taxon>
    </lineage>
</organism>
<dbReference type="WBParaSite" id="PEQ_0001390401-mRNA-1">
    <property type="protein sequence ID" value="PEQ_0001390401-mRNA-1"/>
    <property type="gene ID" value="PEQ_0001390401"/>
</dbReference>
<dbReference type="AlphaFoldDB" id="A0A914S9K6"/>
<sequence>MMPSDRTMQALSGKCMLKQHGIFYDSIINKSKILFELMFKNR</sequence>
<name>A0A914S9K6_PAREQ</name>
<keyword evidence="1" id="KW-1185">Reference proteome</keyword>
<evidence type="ECO:0000313" key="1">
    <source>
        <dbReference type="Proteomes" id="UP000887564"/>
    </source>
</evidence>
<dbReference type="Proteomes" id="UP000887564">
    <property type="component" value="Unplaced"/>
</dbReference>
<reference evidence="2" key="1">
    <citation type="submission" date="2022-11" db="UniProtKB">
        <authorList>
            <consortium name="WormBaseParasite"/>
        </authorList>
    </citation>
    <scope>IDENTIFICATION</scope>
</reference>
<protein>
    <submittedName>
        <fullName evidence="2">Uncharacterized protein</fullName>
    </submittedName>
</protein>
<proteinExistence type="predicted"/>
<evidence type="ECO:0000313" key="2">
    <source>
        <dbReference type="WBParaSite" id="PEQ_0001390401-mRNA-1"/>
    </source>
</evidence>